<dbReference type="AlphaFoldDB" id="A0A1M5RNI7"/>
<reference evidence="3" key="1">
    <citation type="submission" date="2016-11" db="EMBL/GenBank/DDBJ databases">
        <authorList>
            <person name="Varghese N."/>
            <person name="Submissions S."/>
        </authorList>
    </citation>
    <scope>NUCLEOTIDE SEQUENCE [LARGE SCALE GENOMIC DNA]</scope>
    <source>
        <strain evidence="3">DSM 11003</strain>
    </source>
</reference>
<proteinExistence type="predicted"/>
<keyword evidence="1" id="KW-0175">Coiled coil</keyword>
<protein>
    <submittedName>
        <fullName evidence="2">CRISPR-associated protein, Csx11 family</fullName>
    </submittedName>
</protein>
<dbReference type="InterPro" id="IPR014055">
    <property type="entry name" value="CRISPR-assoc_prot_Csx11"/>
</dbReference>
<keyword evidence="3" id="KW-1185">Reference proteome</keyword>
<dbReference type="Proteomes" id="UP000242329">
    <property type="component" value="Unassembled WGS sequence"/>
</dbReference>
<evidence type="ECO:0000313" key="3">
    <source>
        <dbReference type="Proteomes" id="UP000242329"/>
    </source>
</evidence>
<gene>
    <name evidence="2" type="ORF">SAMN02745221_02073</name>
</gene>
<dbReference type="EMBL" id="FQWY01000053">
    <property type="protein sequence ID" value="SHH27822.1"/>
    <property type="molecule type" value="Genomic_DNA"/>
</dbReference>
<feature type="coiled-coil region" evidence="1">
    <location>
        <begin position="501"/>
        <end position="528"/>
    </location>
</feature>
<dbReference type="STRING" id="1123382.SAMN02745221_02073"/>
<dbReference type="RefSeq" id="WP_073093445.1">
    <property type="nucleotide sequence ID" value="NZ_FQWY01000053.1"/>
</dbReference>
<evidence type="ECO:0000313" key="2">
    <source>
        <dbReference type="EMBL" id="SHH27822.1"/>
    </source>
</evidence>
<dbReference type="NCBIfam" id="TIGR02682">
    <property type="entry name" value="cas_csx11"/>
    <property type="match status" value="1"/>
</dbReference>
<accession>A0A1M5RNI7</accession>
<evidence type="ECO:0000256" key="1">
    <source>
        <dbReference type="SAM" id="Coils"/>
    </source>
</evidence>
<organism evidence="2 3">
    <name type="scientific">Thermosyntropha lipolytica DSM 11003</name>
    <dbReference type="NCBI Taxonomy" id="1123382"/>
    <lineage>
        <taxon>Bacteria</taxon>
        <taxon>Bacillati</taxon>
        <taxon>Bacillota</taxon>
        <taxon>Clostridia</taxon>
        <taxon>Eubacteriales</taxon>
        <taxon>Syntrophomonadaceae</taxon>
        <taxon>Thermosyntropha</taxon>
    </lineage>
</organism>
<name>A0A1M5RNI7_9FIRM</name>
<dbReference type="OrthoDB" id="2078986at2"/>
<sequence>MTADCLKRLQEHRMPLLKLEIAALMALWDKTKFSSPPNAGCISVNNMENGGLKDLARYFSGHKIKVNGQEFDLWDDFLEDWRDKTDTCLRTIYQHCENYNSGIDKGTPPKDIKVKPDNRKWLGNALGGFKDWIFYVDREENTIRQEMEGIFNDLEEILKQEIWTWENIEDFRTRFKNFTSALLSDDRYPINDITLWDQAYMAASMFKACLAEAVMKDDLNVNLKNYGWRILGVQYDKLGMAERGHKPSHIAWYREKMQVLDKQIKKLLEYDYPAGNEIYRDETGIYFLVGEIWGRDFTDGLAELNPDFNCLKEEIKSIFTREIGGEFYPAVFLSSASRGLMQLGYLLEKAKENFLQVERKKIELEIREKYRGICQICRIRLVEAEEIESGEEKYLCAYCRENKSRKRLAGWLEKRNEETIWMSELRDRNGQVALVTLKFELRDWLNGNMFNTCLVRREEAAKHIRGIKSFIFLLLADCDVENDLGIGRLKEEIKRIGEHIRQEKGEEKKRFIEKKKQLTREKGSLEEIIRIVKTIRQEEGKLTWLDRGLDKNFPDYNIELDEMCKLLIKKSSSLTPQSEGLLRDFIFFPEELAPEAYRGCKKRGETFNDFIRQIFFHSITGTSWETWVKGSILGDRIDWENKCIKWQEFKEENDEALHLLATLLFQFMVRQNPSPARLRRVWDNTRDFFRNIKEKLICYAGIPEQRRKRVVWKNIDNNEYVKILPGSDFKEGEYFDGDIFFYCKDREIYLLSYLPEAKKPEQKIFKLKPYPDGREVGELILPWPLEEAEGDKIVFEDYLPYLSIIEPTPVSWQFVLPAEYVPFLLDAVNEKYQEWFGFVYGKLPLHIGVIVQNYRRPLYVGINALRRIRRDVENTKSLECIVPAAQVKSKIEKALDYIKELGIENKPADYYSLYRIEGREEGEGSYAFYVHPDDQEGQIIRSIKEIDVREKLYIMPNTFDFEFLDANIRRRDIFYEEGINEENSTSRVKRKLFLKDNRPYDIDYLIPKFKKFRQLFGKEKDRSSKLQRLIGFIYEYLESGEEMKELLASACINILNLKHDEELRRGIAEIMEIDTEREDFYSCLLEKMDPPVLKLLVDMFAFWHIALKEV</sequence>